<feature type="region of interest" description="Disordered" evidence="1">
    <location>
        <begin position="789"/>
        <end position="828"/>
    </location>
</feature>
<protein>
    <recommendedName>
        <fullName evidence="5">F-box domain-containing protein</fullName>
    </recommendedName>
</protein>
<dbReference type="Proteomes" id="UP000268093">
    <property type="component" value="Unassembled WGS sequence"/>
</dbReference>
<feature type="region of interest" description="Disordered" evidence="1">
    <location>
        <begin position="480"/>
        <end position="513"/>
    </location>
</feature>
<dbReference type="PANTHER" id="PTHR13318">
    <property type="entry name" value="PARTNER OF PAIRED, ISOFORM B-RELATED"/>
    <property type="match status" value="1"/>
</dbReference>
<keyword evidence="2" id="KW-0812">Transmembrane</keyword>
<evidence type="ECO:0008006" key="5">
    <source>
        <dbReference type="Google" id="ProtNLM"/>
    </source>
</evidence>
<gene>
    <name evidence="3" type="ORF">BC936DRAFT_148088</name>
</gene>
<dbReference type="GO" id="GO:0031146">
    <property type="term" value="P:SCF-dependent proteasomal ubiquitin-dependent protein catabolic process"/>
    <property type="evidence" value="ECO:0007669"/>
    <property type="project" value="TreeGrafter"/>
</dbReference>
<feature type="transmembrane region" description="Helical" evidence="2">
    <location>
        <begin position="12"/>
        <end position="32"/>
    </location>
</feature>
<dbReference type="GO" id="GO:0019005">
    <property type="term" value="C:SCF ubiquitin ligase complex"/>
    <property type="evidence" value="ECO:0007669"/>
    <property type="project" value="TreeGrafter"/>
</dbReference>
<keyword evidence="4" id="KW-1185">Reference proteome</keyword>
<evidence type="ECO:0000256" key="2">
    <source>
        <dbReference type="SAM" id="Phobius"/>
    </source>
</evidence>
<evidence type="ECO:0000256" key="1">
    <source>
        <dbReference type="SAM" id="MobiDB-lite"/>
    </source>
</evidence>
<comment type="caution">
    <text evidence="3">The sequence shown here is derived from an EMBL/GenBank/DDBJ whole genome shotgun (WGS) entry which is preliminary data.</text>
</comment>
<dbReference type="SUPFAM" id="SSF52047">
    <property type="entry name" value="RNI-like"/>
    <property type="match status" value="1"/>
</dbReference>
<feature type="compositionally biased region" description="Acidic residues" evidence="1">
    <location>
        <begin position="808"/>
        <end position="818"/>
    </location>
</feature>
<accession>A0A433D3R0</accession>
<keyword evidence="2" id="KW-0472">Membrane</keyword>
<organism evidence="3 4">
    <name type="scientific">Jimgerdemannia flammicorona</name>
    <dbReference type="NCBI Taxonomy" id="994334"/>
    <lineage>
        <taxon>Eukaryota</taxon>
        <taxon>Fungi</taxon>
        <taxon>Fungi incertae sedis</taxon>
        <taxon>Mucoromycota</taxon>
        <taxon>Mucoromycotina</taxon>
        <taxon>Endogonomycetes</taxon>
        <taxon>Endogonales</taxon>
        <taxon>Endogonaceae</taxon>
        <taxon>Jimgerdemannia</taxon>
    </lineage>
</organism>
<name>A0A433D3R0_9FUNG</name>
<keyword evidence="2" id="KW-1133">Transmembrane helix</keyword>
<dbReference type="Gene3D" id="3.80.10.10">
    <property type="entry name" value="Ribonuclease Inhibitor"/>
    <property type="match status" value="1"/>
</dbReference>
<evidence type="ECO:0000313" key="3">
    <source>
        <dbReference type="EMBL" id="RUP45497.1"/>
    </source>
</evidence>
<proteinExistence type="predicted"/>
<evidence type="ECO:0000313" key="4">
    <source>
        <dbReference type="Proteomes" id="UP000268093"/>
    </source>
</evidence>
<dbReference type="AlphaFoldDB" id="A0A433D3R0"/>
<dbReference type="InterPro" id="IPR032675">
    <property type="entry name" value="LRR_dom_sf"/>
</dbReference>
<sequence>MWALRHNDSYNGISLSFSPLFPFSFLSALPFMPPNILITVFNYLLPVALWDPPPPPLDILAASLVCHEWQTTAEPFLQHFFVDPLSSYSYDLGHLERFVRLLQTSRDLRLHHGDHIDFITIDLQQLRRFASIQRPPKSILKRSPSSLESRDTKTADLLVDLFAISRNLQAIRIHEPAHWEPPITDHVISFYFRIEPFCSTVTHLGFHTLYSTAPDTTHNHLDLLIRILSPTLHSISAQRLQLTPDVFGALAACPNMAHYEHYPGDPRIITVLPSWPNLESFSIMQSHLHPAPGLESVVVQLGISCRRLRSLTLDTLESESCTRQYDAPNLHTIQASNASLCFLAGRCRHIERVVIVRNQKIMDSFLCVLGRNATRLKYLELDACHGLTGKDIRPGDLRWPRLRQLRLRGCSGIRPSFIEAVLEACPMLREVWCPYGFGNPAFVISEWLWRLLRRRKFKCSEGGCAWRRRGRGRICADGVATEEGEGNPENAIEEEFSEDEGEKASENDYEDDSEYYSDNYGESYNEGKDPVASAWQWLEYTEDNYDAAVFEHHTRARIMSVVEVPVDVDVDADENVDQDVDVEEGADVDMDENVKVDVDNGADMDIGADTDIGADMDVDEDVDVGADVDVDVNELSSGTLVDNNRKTWPDFLRGRIWCRNMAREPEVQRCHVRHEKFPWSTGGPVWGDVYWLSVWTLLLAAWYEASVIVVAVCGSWVGGVESGWRALWGGGYMGDTVFDGVGLNYHASGSVHRLRITACEQGRGERGRRRGAEGARICVSGGVAAGMAEDDVEEDGKNNQDNVNSKAEEDDSEGDLEMMDVRKGSNGTTTPKRRLILTIVREIVLHARQFTLAKA</sequence>
<dbReference type="EMBL" id="RBNI01007186">
    <property type="protein sequence ID" value="RUP45497.1"/>
    <property type="molecule type" value="Genomic_DNA"/>
</dbReference>
<dbReference type="PANTHER" id="PTHR13318:SF95">
    <property type="entry name" value="F-BOX PROTEIN YLR352W"/>
    <property type="match status" value="1"/>
</dbReference>
<reference evidence="3 4" key="1">
    <citation type="journal article" date="2018" name="New Phytol.">
        <title>Phylogenomics of Endogonaceae and evolution of mycorrhizas within Mucoromycota.</title>
        <authorList>
            <person name="Chang Y."/>
            <person name="Desiro A."/>
            <person name="Na H."/>
            <person name="Sandor L."/>
            <person name="Lipzen A."/>
            <person name="Clum A."/>
            <person name="Barry K."/>
            <person name="Grigoriev I.V."/>
            <person name="Martin F.M."/>
            <person name="Stajich J.E."/>
            <person name="Smith M.E."/>
            <person name="Bonito G."/>
            <person name="Spatafora J.W."/>
        </authorList>
    </citation>
    <scope>NUCLEOTIDE SEQUENCE [LARGE SCALE GENOMIC DNA]</scope>
    <source>
        <strain evidence="3 4">GMNB39</strain>
    </source>
</reference>